<proteinExistence type="predicted"/>
<name>A0ABS0WYR8_9ACTN</name>
<accession>A0ABS0WYR8</accession>
<feature type="region of interest" description="Disordered" evidence="1">
    <location>
        <begin position="1"/>
        <end position="27"/>
    </location>
</feature>
<keyword evidence="3" id="KW-1185">Reference proteome</keyword>
<organism evidence="2 3">
    <name type="scientific">Streptomyces flavofungini</name>
    <dbReference type="NCBI Taxonomy" id="68200"/>
    <lineage>
        <taxon>Bacteria</taxon>
        <taxon>Bacillati</taxon>
        <taxon>Actinomycetota</taxon>
        <taxon>Actinomycetes</taxon>
        <taxon>Kitasatosporales</taxon>
        <taxon>Streptomycetaceae</taxon>
        <taxon>Streptomyces</taxon>
    </lineage>
</organism>
<feature type="region of interest" description="Disordered" evidence="1">
    <location>
        <begin position="166"/>
        <end position="281"/>
    </location>
</feature>
<reference evidence="2 3" key="1">
    <citation type="submission" date="2020-12" db="EMBL/GenBank/DDBJ databases">
        <title>Streptomyces typhae sp. nov., a novel endophytic actinomycete isolated from the root of cattail pollen (Typha angustifolia L.).</title>
        <authorList>
            <person name="Peng C."/>
            <person name="Liu C."/>
        </authorList>
    </citation>
    <scope>NUCLEOTIDE SEQUENCE [LARGE SCALE GENOMIC DNA]</scope>
    <source>
        <strain evidence="2 3">JCM 4753</strain>
    </source>
</reference>
<protein>
    <submittedName>
        <fullName evidence="2">Uncharacterized protein</fullName>
    </submittedName>
</protein>
<feature type="compositionally biased region" description="Gly residues" evidence="1">
    <location>
        <begin position="18"/>
        <end position="27"/>
    </location>
</feature>
<comment type="caution">
    <text evidence="2">The sequence shown here is derived from an EMBL/GenBank/DDBJ whole genome shotgun (WGS) entry which is preliminary data.</text>
</comment>
<sequence>MFSRRDKRAEDGERGERGGAPTGGGYADIGLLEVIARLDALGTAVRALGDDVERHEEDIRDLLAAAAGSGSGDVLDEARRRALDVAEDLQHVWLRAWRAGGERGAGRAVGSPREQARGVGELLRRVLGGEGAASGAAGADRGSVEADGVALRGAAVEAGVEFSWDAVPPGRADGQSGTSSGAGSSASSGAGSGTPSGAGPSAPSGAGPGTPSGAGPGTPSGAGPSAPSGAGPGTPSGAGPGTPSGAGPGTPSGAGPGTPSGAGPGTPSGAGSGSELWPGCAAGDPVLFVVRPAVVHRGQRVAPAMVFTGVVERDGVERDGVERDGVERDGVESGVGRGSAGVRAGEPSVVRGRGRWAWRVREHRERHGQDSGGAS</sequence>
<feature type="region of interest" description="Disordered" evidence="1">
    <location>
        <begin position="327"/>
        <end position="348"/>
    </location>
</feature>
<feature type="compositionally biased region" description="Low complexity" evidence="1">
    <location>
        <begin position="176"/>
        <end position="189"/>
    </location>
</feature>
<evidence type="ECO:0000313" key="2">
    <source>
        <dbReference type="EMBL" id="MBJ3806066.1"/>
    </source>
</evidence>
<evidence type="ECO:0000256" key="1">
    <source>
        <dbReference type="SAM" id="MobiDB-lite"/>
    </source>
</evidence>
<dbReference type="RefSeq" id="WP_198897782.1">
    <property type="nucleotide sequence ID" value="NZ_JAEKOZ010000001.1"/>
</dbReference>
<feature type="compositionally biased region" description="Basic and acidic residues" evidence="1">
    <location>
        <begin position="7"/>
        <end position="17"/>
    </location>
</feature>
<dbReference type="EMBL" id="JAEKOZ010000001">
    <property type="protein sequence ID" value="MBJ3806066.1"/>
    <property type="molecule type" value="Genomic_DNA"/>
</dbReference>
<gene>
    <name evidence="2" type="ORF">JGB26_02835</name>
</gene>
<feature type="compositionally biased region" description="Gly residues" evidence="1">
    <location>
        <begin position="230"/>
        <end position="272"/>
    </location>
</feature>
<evidence type="ECO:0000313" key="3">
    <source>
        <dbReference type="Proteomes" id="UP000634780"/>
    </source>
</evidence>
<dbReference type="Proteomes" id="UP000634780">
    <property type="component" value="Unassembled WGS sequence"/>
</dbReference>
<feature type="compositionally biased region" description="Gly residues" evidence="1">
    <location>
        <begin position="206"/>
        <end position="220"/>
    </location>
</feature>